<organism evidence="3 4">
    <name type="scientific">Micromonospora humi</name>
    <dbReference type="NCBI Taxonomy" id="745366"/>
    <lineage>
        <taxon>Bacteria</taxon>
        <taxon>Bacillati</taxon>
        <taxon>Actinomycetota</taxon>
        <taxon>Actinomycetes</taxon>
        <taxon>Micromonosporales</taxon>
        <taxon>Micromonosporaceae</taxon>
        <taxon>Micromonospora</taxon>
    </lineage>
</organism>
<evidence type="ECO:0000313" key="4">
    <source>
        <dbReference type="Proteomes" id="UP000199360"/>
    </source>
</evidence>
<dbReference type="InterPro" id="IPR000551">
    <property type="entry name" value="MerR-type_HTH_dom"/>
</dbReference>
<dbReference type="Proteomes" id="UP000199360">
    <property type="component" value="Unassembled WGS sequence"/>
</dbReference>
<dbReference type="InterPro" id="IPR047057">
    <property type="entry name" value="MerR_fam"/>
</dbReference>
<dbReference type="PROSITE" id="PS50937">
    <property type="entry name" value="HTH_MERR_2"/>
    <property type="match status" value="1"/>
</dbReference>
<name>A0A1C5IS95_9ACTN</name>
<proteinExistence type="predicted"/>
<evidence type="ECO:0000256" key="1">
    <source>
        <dbReference type="ARBA" id="ARBA00023125"/>
    </source>
</evidence>
<protein>
    <submittedName>
        <fullName evidence="3">DNA-binding transcriptional regulator, MerR family</fullName>
    </submittedName>
</protein>
<dbReference type="CDD" id="cd01109">
    <property type="entry name" value="HTH_YyaN"/>
    <property type="match status" value="1"/>
</dbReference>
<dbReference type="SMART" id="SM00422">
    <property type="entry name" value="HTH_MERR"/>
    <property type="match status" value="1"/>
</dbReference>
<evidence type="ECO:0000259" key="2">
    <source>
        <dbReference type="PROSITE" id="PS50937"/>
    </source>
</evidence>
<dbReference type="Pfam" id="PF13411">
    <property type="entry name" value="MerR_1"/>
    <property type="match status" value="1"/>
</dbReference>
<accession>A0A1C5IS95</accession>
<dbReference type="InterPro" id="IPR009061">
    <property type="entry name" value="DNA-bd_dom_put_sf"/>
</dbReference>
<dbReference type="GO" id="GO:0003677">
    <property type="term" value="F:DNA binding"/>
    <property type="evidence" value="ECO:0007669"/>
    <property type="project" value="UniProtKB-KW"/>
</dbReference>
<dbReference type="AlphaFoldDB" id="A0A1C5IS95"/>
<dbReference type="PRINTS" id="PR00040">
    <property type="entry name" value="HTHMERR"/>
</dbReference>
<dbReference type="PANTHER" id="PTHR30204">
    <property type="entry name" value="REDOX-CYCLING DRUG-SENSING TRANSCRIPTIONAL ACTIVATOR SOXR"/>
    <property type="match status" value="1"/>
</dbReference>
<dbReference type="EMBL" id="FMDM01000006">
    <property type="protein sequence ID" value="SCG60626.1"/>
    <property type="molecule type" value="Genomic_DNA"/>
</dbReference>
<dbReference type="STRING" id="745366.GA0070213_106368"/>
<dbReference type="PANTHER" id="PTHR30204:SF98">
    <property type="entry name" value="HTH-TYPE TRANSCRIPTIONAL REGULATOR ADHR"/>
    <property type="match status" value="1"/>
</dbReference>
<dbReference type="SUPFAM" id="SSF46955">
    <property type="entry name" value="Putative DNA-binding domain"/>
    <property type="match status" value="1"/>
</dbReference>
<sequence>MNATATALGIREVSELTGLTLDTLRWYEREGLIPLVKRSSDGRRRYGPAAVRFVRLVQALRRTGMPIAEIRHFVMLGPGTPEHSAQRLRILQEQEVRLHRRRAELDEDLRVMRHKMADFRDLMAHGRTCEDDDLPDDCGGPPPER</sequence>
<reference evidence="4" key="1">
    <citation type="submission" date="2016-06" db="EMBL/GenBank/DDBJ databases">
        <authorList>
            <person name="Varghese N."/>
            <person name="Submissions Spin"/>
        </authorList>
    </citation>
    <scope>NUCLEOTIDE SEQUENCE [LARGE SCALE GENOMIC DNA]</scope>
    <source>
        <strain evidence="4">DSM 45647</strain>
    </source>
</reference>
<keyword evidence="4" id="KW-1185">Reference proteome</keyword>
<dbReference type="Gene3D" id="1.10.1660.10">
    <property type="match status" value="1"/>
</dbReference>
<dbReference type="GO" id="GO:0003700">
    <property type="term" value="F:DNA-binding transcription factor activity"/>
    <property type="evidence" value="ECO:0007669"/>
    <property type="project" value="InterPro"/>
</dbReference>
<dbReference type="RefSeq" id="WP_217628618.1">
    <property type="nucleotide sequence ID" value="NZ_FMDM01000006.1"/>
</dbReference>
<keyword evidence="1 3" id="KW-0238">DNA-binding</keyword>
<feature type="domain" description="HTH merR-type" evidence="2">
    <location>
        <begin position="7"/>
        <end position="76"/>
    </location>
</feature>
<evidence type="ECO:0000313" key="3">
    <source>
        <dbReference type="EMBL" id="SCG60626.1"/>
    </source>
</evidence>
<gene>
    <name evidence="3" type="ORF">GA0070213_106368</name>
</gene>